<dbReference type="Pfam" id="PF00249">
    <property type="entry name" value="Myb_DNA-binding"/>
    <property type="match status" value="2"/>
</dbReference>
<dbReference type="FunFam" id="1.10.10.60:FF:000302">
    <property type="entry name" value="Transcription factor TT2"/>
    <property type="match status" value="1"/>
</dbReference>
<dbReference type="RefSeq" id="XP_022750051.1">
    <property type="nucleotide sequence ID" value="XM_022894316.1"/>
</dbReference>
<evidence type="ECO:0000256" key="1">
    <source>
        <dbReference type="ARBA" id="ARBA00004123"/>
    </source>
</evidence>
<comment type="subcellular location">
    <subcellularLocation>
        <location evidence="1">Nucleus</location>
    </subcellularLocation>
</comment>
<gene>
    <name evidence="13" type="primary">LOC111299233</name>
</gene>
<name>A0A6P5ZCG9_DURZI</name>
<feature type="domain" description="HTH myb-type" evidence="11">
    <location>
        <begin position="9"/>
        <end position="61"/>
    </location>
</feature>
<dbReference type="Gene3D" id="1.10.10.60">
    <property type="entry name" value="Homeodomain-like"/>
    <property type="match status" value="2"/>
</dbReference>
<evidence type="ECO:0000256" key="8">
    <source>
        <dbReference type="ARBA" id="ARBA00083772"/>
    </source>
</evidence>
<dbReference type="SUPFAM" id="SSF46689">
    <property type="entry name" value="Homeodomain-like"/>
    <property type="match status" value="1"/>
</dbReference>
<dbReference type="Proteomes" id="UP000515121">
    <property type="component" value="Unplaced"/>
</dbReference>
<evidence type="ECO:0000259" key="10">
    <source>
        <dbReference type="PROSITE" id="PS50090"/>
    </source>
</evidence>
<dbReference type="KEGG" id="dzi:111299233"/>
<dbReference type="InterPro" id="IPR001005">
    <property type="entry name" value="SANT/Myb"/>
</dbReference>
<evidence type="ECO:0000256" key="9">
    <source>
        <dbReference type="SAM" id="MobiDB-lite"/>
    </source>
</evidence>
<evidence type="ECO:0000256" key="4">
    <source>
        <dbReference type="ARBA" id="ARBA00023125"/>
    </source>
</evidence>
<feature type="compositionally biased region" description="Polar residues" evidence="9">
    <location>
        <begin position="140"/>
        <end position="156"/>
    </location>
</feature>
<evidence type="ECO:0000313" key="12">
    <source>
        <dbReference type="Proteomes" id="UP000515121"/>
    </source>
</evidence>
<evidence type="ECO:0000256" key="6">
    <source>
        <dbReference type="ARBA" id="ARBA00023163"/>
    </source>
</evidence>
<dbReference type="GO" id="GO:0005634">
    <property type="term" value="C:nucleus"/>
    <property type="evidence" value="ECO:0007669"/>
    <property type="project" value="UniProtKB-SubCell"/>
</dbReference>
<sequence>MGRSPCCSKEGLNRGAWTALEDKILSAYIKAHGEGKWRNLPKRAGLKRCGKSCRLRWLNYLRPDIKRGNISHDEEELIIRLHNLLGNRWSLIAGRLPGRTDNEIKNYWNTTLGKRAKANVSSPTSPEAPSSKSRHKRLTNESQVSEPSNSPQATETKIQVIRTKATRCCSKVLVPLQPPPTQDIDINKLTLQDPSELQDYLPYLTNHQEMDNTARVQSHHGTEVLDALYSHGQDFLNFGVDDDQLQPRNGEFEENNDINKNLFEDPVQPLPFDEAMFKDSTMDLDSLAFLLDSDEWL</sequence>
<evidence type="ECO:0000313" key="13">
    <source>
        <dbReference type="RefSeq" id="XP_022750051.1"/>
    </source>
</evidence>
<evidence type="ECO:0000256" key="2">
    <source>
        <dbReference type="ARBA" id="ARBA00022737"/>
    </source>
</evidence>
<dbReference type="PROSITE" id="PS51294">
    <property type="entry name" value="HTH_MYB"/>
    <property type="match status" value="2"/>
</dbReference>
<feature type="domain" description="Myb-like" evidence="10">
    <location>
        <begin position="9"/>
        <end position="61"/>
    </location>
</feature>
<dbReference type="InterPro" id="IPR015495">
    <property type="entry name" value="Myb_TF_plants"/>
</dbReference>
<dbReference type="PANTHER" id="PTHR47999">
    <property type="entry name" value="TRANSCRIPTION FACTOR MYB8-RELATED-RELATED"/>
    <property type="match status" value="1"/>
</dbReference>
<dbReference type="GO" id="GO:0003677">
    <property type="term" value="F:DNA binding"/>
    <property type="evidence" value="ECO:0007669"/>
    <property type="project" value="UniProtKB-KW"/>
</dbReference>
<evidence type="ECO:0000256" key="5">
    <source>
        <dbReference type="ARBA" id="ARBA00023159"/>
    </source>
</evidence>
<reference evidence="13" key="1">
    <citation type="submission" date="2025-08" db="UniProtKB">
        <authorList>
            <consortium name="RefSeq"/>
        </authorList>
    </citation>
    <scope>IDENTIFICATION</scope>
    <source>
        <tissue evidence="13">Fruit stalk</tissue>
    </source>
</reference>
<protein>
    <recommendedName>
        <fullName evidence="8">Myb-related protein 123</fullName>
    </recommendedName>
</protein>
<keyword evidence="6" id="KW-0804">Transcription</keyword>
<accession>A0A6P5ZCG9</accession>
<dbReference type="AlphaFoldDB" id="A0A6P5ZCG9"/>
<keyword evidence="4" id="KW-0238">DNA-binding</keyword>
<dbReference type="OrthoDB" id="2143914at2759"/>
<dbReference type="GeneID" id="111299233"/>
<feature type="domain" description="Myb-like" evidence="10">
    <location>
        <begin position="62"/>
        <end position="112"/>
    </location>
</feature>
<dbReference type="InterPro" id="IPR017930">
    <property type="entry name" value="Myb_dom"/>
</dbReference>
<dbReference type="PROSITE" id="PS50090">
    <property type="entry name" value="MYB_LIKE"/>
    <property type="match status" value="2"/>
</dbReference>
<dbReference type="FunFam" id="1.10.10.60:FF:000001">
    <property type="entry name" value="MYB-related transcription factor"/>
    <property type="match status" value="1"/>
</dbReference>
<dbReference type="PANTHER" id="PTHR47999:SF86">
    <property type="entry name" value="MYB-RELATED PROTEIN MYB4-LIKE"/>
    <property type="match status" value="1"/>
</dbReference>
<keyword evidence="12" id="KW-1185">Reference proteome</keyword>
<dbReference type="InterPro" id="IPR009057">
    <property type="entry name" value="Homeodomain-like_sf"/>
</dbReference>
<keyword evidence="7" id="KW-0539">Nucleus</keyword>
<keyword evidence="3" id="KW-0805">Transcription regulation</keyword>
<keyword evidence="5" id="KW-0010">Activator</keyword>
<feature type="compositionally biased region" description="Polar residues" evidence="9">
    <location>
        <begin position="119"/>
        <end position="131"/>
    </location>
</feature>
<feature type="domain" description="HTH myb-type" evidence="11">
    <location>
        <begin position="62"/>
        <end position="116"/>
    </location>
</feature>
<feature type="region of interest" description="Disordered" evidence="9">
    <location>
        <begin position="115"/>
        <end position="156"/>
    </location>
</feature>
<evidence type="ECO:0000256" key="7">
    <source>
        <dbReference type="ARBA" id="ARBA00023242"/>
    </source>
</evidence>
<organism evidence="12 13">
    <name type="scientific">Durio zibethinus</name>
    <name type="common">Durian</name>
    <dbReference type="NCBI Taxonomy" id="66656"/>
    <lineage>
        <taxon>Eukaryota</taxon>
        <taxon>Viridiplantae</taxon>
        <taxon>Streptophyta</taxon>
        <taxon>Embryophyta</taxon>
        <taxon>Tracheophyta</taxon>
        <taxon>Spermatophyta</taxon>
        <taxon>Magnoliopsida</taxon>
        <taxon>eudicotyledons</taxon>
        <taxon>Gunneridae</taxon>
        <taxon>Pentapetalae</taxon>
        <taxon>rosids</taxon>
        <taxon>malvids</taxon>
        <taxon>Malvales</taxon>
        <taxon>Malvaceae</taxon>
        <taxon>Helicteroideae</taxon>
        <taxon>Durio</taxon>
    </lineage>
</organism>
<dbReference type="SMART" id="SM00717">
    <property type="entry name" value="SANT"/>
    <property type="match status" value="2"/>
</dbReference>
<keyword evidence="2" id="KW-0677">Repeat</keyword>
<evidence type="ECO:0000256" key="3">
    <source>
        <dbReference type="ARBA" id="ARBA00023015"/>
    </source>
</evidence>
<dbReference type="CDD" id="cd00167">
    <property type="entry name" value="SANT"/>
    <property type="match status" value="2"/>
</dbReference>
<proteinExistence type="predicted"/>
<evidence type="ECO:0000259" key="11">
    <source>
        <dbReference type="PROSITE" id="PS51294"/>
    </source>
</evidence>